<dbReference type="PANTHER" id="PTHR13069">
    <property type="entry name" value="ALKYLATED DNA REPAIR PROTEIN ALKB HOMOLOG 8"/>
    <property type="match status" value="1"/>
</dbReference>
<dbReference type="GO" id="GO:0030488">
    <property type="term" value="P:tRNA methylation"/>
    <property type="evidence" value="ECO:0007669"/>
    <property type="project" value="TreeGrafter"/>
</dbReference>
<feature type="domain" description="Methyltransferase type 11" evidence="3">
    <location>
        <begin position="50"/>
        <end position="138"/>
    </location>
</feature>
<evidence type="ECO:0000313" key="4">
    <source>
        <dbReference type="EMBL" id="CAD5215448.1"/>
    </source>
</evidence>
<dbReference type="AlphaFoldDB" id="A0A811KJC1"/>
<dbReference type="GO" id="GO:0008757">
    <property type="term" value="F:S-adenosylmethionine-dependent methyltransferase activity"/>
    <property type="evidence" value="ECO:0007669"/>
    <property type="project" value="InterPro"/>
</dbReference>
<dbReference type="GO" id="GO:0002098">
    <property type="term" value="P:tRNA wobble uridine modification"/>
    <property type="evidence" value="ECO:0007669"/>
    <property type="project" value="TreeGrafter"/>
</dbReference>
<keyword evidence="2" id="KW-0808">Transferase</keyword>
<dbReference type="CDD" id="cd02440">
    <property type="entry name" value="AdoMet_MTases"/>
    <property type="match status" value="1"/>
</dbReference>
<sequence>MDTIEKNYVQNVYSKLASHASQNFFHNAHQRSWPSVSKFIKGLETGSLILDIGCGPNKYKTSKHFLIGVDNCAEALVRSNKDKTRDVVIADATALPFRRDIADAALCISVLHHLSKVKRRKACLSELSRLLRPSGQLLVYVWAFEQPNGQFPSQDILVPWNMHEVPHAGRLPIVKFHKDSTKEQRIIANSIAVDMYENSYSEFFGSILKFLNTKVSKMRREMPPAIPQFLFSQTSRLLSGINSWSPTLNRKLKALRGDTIPIYAEELTNQILEDGIAEAMSTIQKVIFYRYYHVFRRGELESLVESDKSIGFFVLKCEYESANWALLLRKE</sequence>
<proteinExistence type="predicted"/>
<gene>
    <name evidence="4" type="ORF">BOKJ2_LOCUS6098</name>
</gene>
<dbReference type="Proteomes" id="UP000614601">
    <property type="component" value="Unassembled WGS sequence"/>
</dbReference>
<dbReference type="EMBL" id="CAJFDH010000003">
    <property type="protein sequence ID" value="CAD5215448.1"/>
    <property type="molecule type" value="Genomic_DNA"/>
</dbReference>
<dbReference type="Proteomes" id="UP000783686">
    <property type="component" value="Unassembled WGS sequence"/>
</dbReference>
<organism evidence="4 5">
    <name type="scientific">Bursaphelenchus okinawaensis</name>
    <dbReference type="NCBI Taxonomy" id="465554"/>
    <lineage>
        <taxon>Eukaryota</taxon>
        <taxon>Metazoa</taxon>
        <taxon>Ecdysozoa</taxon>
        <taxon>Nematoda</taxon>
        <taxon>Chromadorea</taxon>
        <taxon>Rhabditida</taxon>
        <taxon>Tylenchina</taxon>
        <taxon>Tylenchomorpha</taxon>
        <taxon>Aphelenchoidea</taxon>
        <taxon>Aphelenchoididae</taxon>
        <taxon>Bursaphelenchus</taxon>
    </lineage>
</organism>
<dbReference type="InterPro" id="IPR029063">
    <property type="entry name" value="SAM-dependent_MTases_sf"/>
</dbReference>
<keyword evidence="5" id="KW-1185">Reference proteome</keyword>
<evidence type="ECO:0000256" key="2">
    <source>
        <dbReference type="ARBA" id="ARBA00022679"/>
    </source>
</evidence>
<dbReference type="OrthoDB" id="271595at2759"/>
<dbReference type="EMBL" id="CAJFCW020000003">
    <property type="protein sequence ID" value="CAG9104095.1"/>
    <property type="molecule type" value="Genomic_DNA"/>
</dbReference>
<dbReference type="Gene3D" id="3.40.50.150">
    <property type="entry name" value="Vaccinia Virus protein VP39"/>
    <property type="match status" value="2"/>
</dbReference>
<dbReference type="InterPro" id="IPR051422">
    <property type="entry name" value="AlkB_tRNA_MeTrf/Diox"/>
</dbReference>
<name>A0A811KJC1_9BILA</name>
<comment type="caution">
    <text evidence="4">The sequence shown here is derived from an EMBL/GenBank/DDBJ whole genome shotgun (WGS) entry which is preliminary data.</text>
</comment>
<dbReference type="SUPFAM" id="SSF53335">
    <property type="entry name" value="S-adenosyl-L-methionine-dependent methyltransferases"/>
    <property type="match status" value="1"/>
</dbReference>
<evidence type="ECO:0000259" key="3">
    <source>
        <dbReference type="Pfam" id="PF08241"/>
    </source>
</evidence>
<dbReference type="GO" id="GO:0005737">
    <property type="term" value="C:cytoplasm"/>
    <property type="evidence" value="ECO:0007669"/>
    <property type="project" value="TreeGrafter"/>
</dbReference>
<evidence type="ECO:0000256" key="1">
    <source>
        <dbReference type="ARBA" id="ARBA00022603"/>
    </source>
</evidence>
<accession>A0A811KJC1</accession>
<dbReference type="GO" id="GO:0106335">
    <property type="term" value="F:tRNA (5-carboxymethyluridine(34)-5-O)-methyltransferase activity"/>
    <property type="evidence" value="ECO:0007669"/>
    <property type="project" value="TreeGrafter"/>
</dbReference>
<dbReference type="GO" id="GO:0000049">
    <property type="term" value="F:tRNA binding"/>
    <property type="evidence" value="ECO:0007669"/>
    <property type="project" value="TreeGrafter"/>
</dbReference>
<reference evidence="4" key="1">
    <citation type="submission" date="2020-09" db="EMBL/GenBank/DDBJ databases">
        <authorList>
            <person name="Kikuchi T."/>
        </authorList>
    </citation>
    <scope>NUCLEOTIDE SEQUENCE</scope>
    <source>
        <strain evidence="4">SH1</strain>
    </source>
</reference>
<evidence type="ECO:0000313" key="5">
    <source>
        <dbReference type="Proteomes" id="UP000614601"/>
    </source>
</evidence>
<keyword evidence="1" id="KW-0489">Methyltransferase</keyword>
<dbReference type="InterPro" id="IPR013216">
    <property type="entry name" value="Methyltransf_11"/>
</dbReference>
<dbReference type="PANTHER" id="PTHR13069:SF34">
    <property type="entry name" value="METHYLTRANSFERASE TYPE 11 DOMAIN-CONTAINING PROTEIN"/>
    <property type="match status" value="1"/>
</dbReference>
<dbReference type="Pfam" id="PF08241">
    <property type="entry name" value="Methyltransf_11"/>
    <property type="match status" value="1"/>
</dbReference>
<dbReference type="GO" id="GO:0005634">
    <property type="term" value="C:nucleus"/>
    <property type="evidence" value="ECO:0007669"/>
    <property type="project" value="TreeGrafter"/>
</dbReference>
<protein>
    <recommendedName>
        <fullName evidence="3">Methyltransferase type 11 domain-containing protein</fullName>
    </recommendedName>
</protein>